<accession>A0A9W6Y629</accession>
<name>A0A9W6Y629_9STRA</name>
<dbReference type="EMBL" id="BSXT01003199">
    <property type="protein sequence ID" value="GMF52994.1"/>
    <property type="molecule type" value="Genomic_DNA"/>
</dbReference>
<gene>
    <name evidence="2" type="ORF">Pfra01_002180900</name>
</gene>
<feature type="compositionally biased region" description="Polar residues" evidence="1">
    <location>
        <begin position="41"/>
        <end position="57"/>
    </location>
</feature>
<evidence type="ECO:0000313" key="2">
    <source>
        <dbReference type="EMBL" id="GMF52994.1"/>
    </source>
</evidence>
<feature type="region of interest" description="Disordered" evidence="1">
    <location>
        <begin position="308"/>
        <end position="332"/>
    </location>
</feature>
<evidence type="ECO:0000313" key="3">
    <source>
        <dbReference type="Proteomes" id="UP001165121"/>
    </source>
</evidence>
<protein>
    <submittedName>
        <fullName evidence="2">Unnamed protein product</fullName>
    </submittedName>
</protein>
<dbReference type="Proteomes" id="UP001165121">
    <property type="component" value="Unassembled WGS sequence"/>
</dbReference>
<reference evidence="2" key="1">
    <citation type="submission" date="2023-04" db="EMBL/GenBank/DDBJ databases">
        <title>Phytophthora fragariaefolia NBRC 109709.</title>
        <authorList>
            <person name="Ichikawa N."/>
            <person name="Sato H."/>
            <person name="Tonouchi N."/>
        </authorList>
    </citation>
    <scope>NUCLEOTIDE SEQUENCE</scope>
    <source>
        <strain evidence="2">NBRC 109709</strain>
    </source>
</reference>
<feature type="compositionally biased region" description="Low complexity" evidence="1">
    <location>
        <begin position="249"/>
        <end position="267"/>
    </location>
</feature>
<feature type="compositionally biased region" description="Polar residues" evidence="1">
    <location>
        <begin position="74"/>
        <end position="85"/>
    </location>
</feature>
<feature type="compositionally biased region" description="Low complexity" evidence="1">
    <location>
        <begin position="96"/>
        <end position="110"/>
    </location>
</feature>
<evidence type="ECO:0000256" key="1">
    <source>
        <dbReference type="SAM" id="MobiDB-lite"/>
    </source>
</evidence>
<proteinExistence type="predicted"/>
<feature type="compositionally biased region" description="Basic residues" evidence="1">
    <location>
        <begin position="187"/>
        <end position="207"/>
    </location>
</feature>
<dbReference type="AlphaFoldDB" id="A0A9W6Y629"/>
<sequence length="332" mass="34934">MVSPSGRPRRASAINAARLSSHYLGELKISDRVALGLGDSAGSSPDSAVQGEGTSAQPLELTGDSSEGEPEGTVVSSPESASGREQLSHRERSVVSGPKARGPPASAPASDGDDSSQDSDNIPIRDIVSRMQTGRKTPRGKYQSYLLLGRTPPPSPPASEPTEAEAIRRPRSPLLGETRPQPERPTPKRNSKRKHKHKHKRKHKHKESARAGHASSAGDRGSSKKHKRSAPPDSADGSRPPKKSRRARSSLISASSGSLPPMSASSATVRPADSTCSLVAMATRISDPHPGAHSVPALPAVLSVPFSTLQSRSTQAASRDSRITPQNARCTS</sequence>
<organism evidence="2 3">
    <name type="scientific">Phytophthora fragariaefolia</name>
    <dbReference type="NCBI Taxonomy" id="1490495"/>
    <lineage>
        <taxon>Eukaryota</taxon>
        <taxon>Sar</taxon>
        <taxon>Stramenopiles</taxon>
        <taxon>Oomycota</taxon>
        <taxon>Peronosporomycetes</taxon>
        <taxon>Peronosporales</taxon>
        <taxon>Peronosporaceae</taxon>
        <taxon>Phytophthora</taxon>
    </lineage>
</organism>
<comment type="caution">
    <text evidence="2">The sequence shown here is derived from an EMBL/GenBank/DDBJ whole genome shotgun (WGS) entry which is preliminary data.</text>
</comment>
<feature type="region of interest" description="Disordered" evidence="1">
    <location>
        <begin position="36"/>
        <end position="272"/>
    </location>
</feature>
<keyword evidence="3" id="KW-1185">Reference proteome</keyword>